<reference evidence="1" key="1">
    <citation type="journal article" date="2011" name="PLoS Biol.">
        <title>Gene gain and loss during evolution of obligate parasitism in the white rust pathogen of Arabidopsis thaliana.</title>
        <authorList>
            <person name="Kemen E."/>
            <person name="Gardiner A."/>
            <person name="Schultz-Larsen T."/>
            <person name="Kemen A.C."/>
            <person name="Balmuth A.L."/>
            <person name="Robert-Seilaniantz A."/>
            <person name="Bailey K."/>
            <person name="Holub E."/>
            <person name="Studholme D.J."/>
            <person name="Maclean D."/>
            <person name="Jones J.D."/>
        </authorList>
    </citation>
    <scope>NUCLEOTIDE SEQUENCE</scope>
</reference>
<sequence>MRHACQFIRKNTERIFYSTEYSVSSYGAEMERALQLRQDESLVMAAREMHHNYIDLDSVDYHIKCSNLASVDQSISISVFANEIETVQDDVMIKNLEDKVDQTKHKLFCFLFNNEDADADCNKCLSHFSTSFGATTYYIAHTYVIFKLVVFPSTHEIKDVGSACVPIYCTVLDAISEDACVKLDTIFGNDGKLLQRVEQAMKTCNMNVKRELPTPMVYPNLNLSPGKNAVQNENCAKTGYLILDSVGSFLEYRDHQCLHIAVTLSTSQKCIYCVTTTIKSPVLLASLSYLELTLLTKAFGIEKIRQACNVPRLCGTIALEKLRFCSRYRTSNAINPRFYPELVKVKRPTFSSPTCLLAHNAIFRQATFWKECIKRHIFTESTIYEYRTSSRTWLHWIRKLGGTASQQVDLTIWDCQSGKYCLKVD</sequence>
<name>F0WYF5_9STRA</name>
<proteinExistence type="predicted"/>
<accession>F0WYF5</accession>
<protein>
    <submittedName>
        <fullName evidence="1">AlNc14C380G11216 protein</fullName>
    </submittedName>
</protein>
<evidence type="ECO:0000313" key="1">
    <source>
        <dbReference type="EMBL" id="CCA26509.1"/>
    </source>
</evidence>
<dbReference type="EMBL" id="FR824424">
    <property type="protein sequence ID" value="CCA26509.1"/>
    <property type="molecule type" value="Genomic_DNA"/>
</dbReference>
<dbReference type="HOGENOM" id="CLU_646260_0_0_1"/>
<dbReference type="AlphaFoldDB" id="F0WYF5"/>
<organism evidence="1">
    <name type="scientific">Albugo laibachii Nc14</name>
    <dbReference type="NCBI Taxonomy" id="890382"/>
    <lineage>
        <taxon>Eukaryota</taxon>
        <taxon>Sar</taxon>
        <taxon>Stramenopiles</taxon>
        <taxon>Oomycota</taxon>
        <taxon>Peronosporomycetes</taxon>
        <taxon>Albuginales</taxon>
        <taxon>Albuginaceae</taxon>
        <taxon>Albugo</taxon>
    </lineage>
</organism>
<reference evidence="1" key="2">
    <citation type="submission" date="2011-02" db="EMBL/GenBank/DDBJ databases">
        <authorList>
            <person name="MacLean D."/>
        </authorList>
    </citation>
    <scope>NUCLEOTIDE SEQUENCE</scope>
</reference>
<gene>
    <name evidence="1" type="primary">AlNc14C380G11216</name>
    <name evidence="1" type="ORF">ALNC14_126530</name>
</gene>